<gene>
    <name evidence="1" type="ORF">D0T92_06320</name>
</gene>
<dbReference type="AlphaFoldDB" id="A0A5J6PWR0"/>
<accession>A0A5J6PWR0</accession>
<dbReference type="RefSeq" id="WP_151051236.1">
    <property type="nucleotide sequence ID" value="NZ_CP031700.1"/>
</dbReference>
<dbReference type="InterPro" id="IPR011990">
    <property type="entry name" value="TPR-like_helical_dom_sf"/>
</dbReference>
<dbReference type="SUPFAM" id="SSF81901">
    <property type="entry name" value="HCP-like"/>
    <property type="match status" value="1"/>
</dbReference>
<evidence type="ECO:0000313" key="1">
    <source>
        <dbReference type="EMBL" id="QEY27179.1"/>
    </source>
</evidence>
<proteinExistence type="predicted"/>
<name>A0A5J6PWR0_9NEIS</name>
<reference evidence="1 2" key="1">
    <citation type="submission" date="2018-08" db="EMBL/GenBank/DDBJ databases">
        <title>Neisseria zalophi ATCC BAA-2455 complete genome.</title>
        <authorList>
            <person name="Veseli I.A."/>
            <person name="Buttler R."/>
            <person name="Mascarenhas dos Santos A.C."/>
            <person name="Pombert J.-F."/>
        </authorList>
    </citation>
    <scope>NUCLEOTIDE SEQUENCE [LARGE SCALE GENOMIC DNA]</scope>
    <source>
        <strain evidence="1 2">ATCC BAA-2455</strain>
    </source>
</reference>
<sequence length="105" mass="12030">MANPISSGSIYMLSEEEIRVLEEKANYGDADAAFRLYQYHMFVSLNQELEYKWLVIAAKHGHAVAQSNLADLFLEDNDKEQATFWAKKAYDNGVELSHDLMDLIK</sequence>
<dbReference type="KEGG" id="nzl:D0T92_06320"/>
<dbReference type="Proteomes" id="UP000325713">
    <property type="component" value="Chromosome"/>
</dbReference>
<dbReference type="EMBL" id="CP031700">
    <property type="protein sequence ID" value="QEY27179.1"/>
    <property type="molecule type" value="Genomic_DNA"/>
</dbReference>
<keyword evidence="2" id="KW-1185">Reference proteome</keyword>
<dbReference type="OrthoDB" id="8850901at2"/>
<dbReference type="Gene3D" id="1.25.40.10">
    <property type="entry name" value="Tetratricopeptide repeat domain"/>
    <property type="match status" value="1"/>
</dbReference>
<protein>
    <submittedName>
        <fullName evidence="1">Sel1 repeat family protein</fullName>
    </submittedName>
</protein>
<evidence type="ECO:0000313" key="2">
    <source>
        <dbReference type="Proteomes" id="UP000325713"/>
    </source>
</evidence>
<organism evidence="1 2">
    <name type="scientific">Neisseria zalophi</name>
    <dbReference type="NCBI Taxonomy" id="640030"/>
    <lineage>
        <taxon>Bacteria</taxon>
        <taxon>Pseudomonadati</taxon>
        <taxon>Pseudomonadota</taxon>
        <taxon>Betaproteobacteria</taxon>
        <taxon>Neisseriales</taxon>
        <taxon>Neisseriaceae</taxon>
        <taxon>Neisseria</taxon>
    </lineage>
</organism>